<dbReference type="GO" id="GO:0006284">
    <property type="term" value="P:base-excision repair"/>
    <property type="evidence" value="ECO:0007669"/>
    <property type="project" value="TreeGrafter"/>
</dbReference>
<evidence type="ECO:0000256" key="3">
    <source>
        <dbReference type="ARBA" id="ARBA00022801"/>
    </source>
</evidence>
<accession>B6AE64</accession>
<feature type="active site" description="Proton donor/acceptor" evidence="7">
    <location>
        <position position="230"/>
    </location>
</feature>
<evidence type="ECO:0000256" key="2">
    <source>
        <dbReference type="ARBA" id="ARBA00022771"/>
    </source>
</evidence>
<dbReference type="PROSITE" id="PS51999">
    <property type="entry name" value="ZF_GRF"/>
    <property type="match status" value="1"/>
</dbReference>
<dbReference type="Proteomes" id="UP000001460">
    <property type="component" value="Unassembled WGS sequence"/>
</dbReference>
<dbReference type="GO" id="GO:0008311">
    <property type="term" value="F:double-stranded DNA 3'-5' DNA exonuclease activity"/>
    <property type="evidence" value="ECO:0007669"/>
    <property type="project" value="TreeGrafter"/>
</dbReference>
<dbReference type="AlphaFoldDB" id="B6AE64"/>
<comment type="cofactor">
    <cofactor evidence="8">
        <name>Mg(2+)</name>
        <dbReference type="ChEBI" id="CHEBI:18420"/>
    </cofactor>
    <cofactor evidence="8">
        <name>Mn(2+)</name>
        <dbReference type="ChEBI" id="CHEBI:29035"/>
    </cofactor>
    <text evidence="8">Probably binds two magnesium or manganese ions per subunit.</text>
</comment>
<dbReference type="Gene3D" id="3.60.10.10">
    <property type="entry name" value="Endonuclease/exonuclease/phosphatase"/>
    <property type="match status" value="1"/>
</dbReference>
<sequence>MTFSIVSFNVNGFIPCLIRKGYKENEISSFLDEIYSSEVPWNGVELPRPSIVCIQECKMNSEEDINYCTGCPNRHHAFYSLPTNYKRYSGVATFCRKDEATPREATSGFSWIEKEDKIFKIEDSEIYSDEIKEFNYEEILKEPKNYRKFDYSLSDMDIEGRCIITDHVDFLLVNLYLPLVRKVLADNFENTDNLASLTRASYRLAFNQYLRLMLDVITTKNKRDVILVGDMNVTLDDIDSYYEYNTCKKDRVGHFKELEDLMDISSSYSLFYNQIRTDMKLLLRDFNLIDAYRLFYPGKINKYTCWDQTKCSRINNRGSRIDLFLVSRNLINRVKGCEIIDNVCGSDHCPIVLIMSGNLQNINPNTPPSLCSKYLPSCILKQSLLSNFFVKEKPNDLQRPVLEKDRTSKKLILDNQDKDIPNCKHGMRCIKKYVSKNGINKNRSFWTCSKSDLLKCNYFEWVKEKRQLCSITTFVKQNQKIN</sequence>
<keyword evidence="8" id="KW-0464">Manganese</keyword>
<dbReference type="InterPro" id="IPR020848">
    <property type="entry name" value="AP_endonuclease_F1_CS"/>
</dbReference>
<evidence type="ECO:0000256" key="8">
    <source>
        <dbReference type="PIRSR" id="PIRSR604808-2"/>
    </source>
</evidence>
<keyword evidence="13" id="KW-1185">Reference proteome</keyword>
<gene>
    <name evidence="12" type="ORF">CMU_009970</name>
</gene>
<evidence type="ECO:0000313" key="13">
    <source>
        <dbReference type="Proteomes" id="UP000001460"/>
    </source>
</evidence>
<keyword evidence="4" id="KW-0862">Zinc</keyword>
<feature type="active site" evidence="7">
    <location>
        <position position="176"/>
    </location>
</feature>
<dbReference type="eggNOG" id="KOG1294">
    <property type="taxonomic scope" value="Eukaryota"/>
</dbReference>
<dbReference type="GO" id="GO:0003677">
    <property type="term" value="F:DNA binding"/>
    <property type="evidence" value="ECO:0007669"/>
    <property type="project" value="InterPro"/>
</dbReference>
<keyword evidence="6" id="KW-0539">Nucleus</keyword>
<feature type="binding site" evidence="8">
    <location>
        <position position="9"/>
    </location>
    <ligand>
        <name>Mg(2+)</name>
        <dbReference type="ChEBI" id="CHEBI:18420"/>
        <label>1</label>
    </ligand>
</feature>
<dbReference type="CDD" id="cd09088">
    <property type="entry name" value="Ape2-like_AP-endo"/>
    <property type="match status" value="1"/>
</dbReference>
<dbReference type="RefSeq" id="XP_002140854.1">
    <property type="nucleotide sequence ID" value="XM_002140818.1"/>
</dbReference>
<evidence type="ECO:0000256" key="6">
    <source>
        <dbReference type="ARBA" id="ARBA00023242"/>
    </source>
</evidence>
<evidence type="ECO:0000256" key="5">
    <source>
        <dbReference type="ARBA" id="ARBA00022842"/>
    </source>
</evidence>
<dbReference type="VEuPathDB" id="CryptoDB:CMU_009970"/>
<evidence type="ECO:0000256" key="9">
    <source>
        <dbReference type="PIRSR" id="PIRSR604808-3"/>
    </source>
</evidence>
<dbReference type="OrthoDB" id="498125at2759"/>
<protein>
    <submittedName>
        <fullName evidence="12">Endonuclease/exonuclease/phosphatase family protein</fullName>
        <ecNumber evidence="12">4.2.99.18</ecNumber>
    </submittedName>
</protein>
<dbReference type="EC" id="4.2.99.18" evidence="12"/>
<dbReference type="PANTHER" id="PTHR22748:SF4">
    <property type="entry name" value="DNA-(APURINIC OR APYRIMIDINIC SITE) ENDONUCLEASE 2"/>
    <property type="match status" value="1"/>
</dbReference>
<dbReference type="GO" id="GO:0008270">
    <property type="term" value="F:zinc ion binding"/>
    <property type="evidence" value="ECO:0007669"/>
    <property type="project" value="UniProtKB-KW"/>
</dbReference>
<dbReference type="InterPro" id="IPR010666">
    <property type="entry name" value="Znf_GRF"/>
</dbReference>
<feature type="binding site" evidence="8">
    <location>
        <position position="348"/>
    </location>
    <ligand>
        <name>Mg(2+)</name>
        <dbReference type="ChEBI" id="CHEBI:18420"/>
        <label>1</label>
    </ligand>
</feature>
<dbReference type="PROSITE" id="PS00728">
    <property type="entry name" value="AP_NUCLEASE_F1_3"/>
    <property type="match status" value="1"/>
</dbReference>
<dbReference type="SUPFAM" id="SSF56219">
    <property type="entry name" value="DNase I-like"/>
    <property type="match status" value="1"/>
</dbReference>
<dbReference type="InterPro" id="IPR004808">
    <property type="entry name" value="AP_endonuc_1"/>
</dbReference>
<feature type="site" description="Interaction with DNA substrate" evidence="9">
    <location>
        <position position="348"/>
    </location>
</feature>
<evidence type="ECO:0000256" key="10">
    <source>
        <dbReference type="PROSITE-ProRule" id="PRU01343"/>
    </source>
</evidence>
<reference evidence="12" key="1">
    <citation type="submission" date="2008-06" db="EMBL/GenBank/DDBJ databases">
        <authorList>
            <person name="Lorenzi H."/>
            <person name="Inman J."/>
            <person name="Miller J."/>
            <person name="Schobel S."/>
            <person name="Amedeo P."/>
            <person name="Caler E.V."/>
            <person name="da Silva J."/>
        </authorList>
    </citation>
    <scope>NUCLEOTIDE SEQUENCE [LARGE SCALE GENOMIC DNA]</scope>
    <source>
        <strain evidence="12">RN66</strain>
    </source>
</reference>
<keyword evidence="1 8" id="KW-0479">Metal-binding</keyword>
<feature type="domain" description="GRF-type" evidence="11">
    <location>
        <begin position="423"/>
        <end position="465"/>
    </location>
</feature>
<dbReference type="Pfam" id="PF06839">
    <property type="entry name" value="Zn_ribbon_GRF"/>
    <property type="match status" value="1"/>
</dbReference>
<feature type="active site" description="Proton acceptor" evidence="7">
    <location>
        <position position="348"/>
    </location>
</feature>
<feature type="site" description="Important for catalytic activity" evidence="9">
    <location>
        <position position="322"/>
    </location>
</feature>
<keyword evidence="3" id="KW-0378">Hydrolase</keyword>
<feature type="binding site" evidence="8">
    <location>
        <position position="230"/>
    </location>
    <ligand>
        <name>Mg(2+)</name>
        <dbReference type="ChEBI" id="CHEBI:18420"/>
        <label>1</label>
    </ligand>
</feature>
<dbReference type="STRING" id="441375.B6AE64"/>
<evidence type="ECO:0000256" key="1">
    <source>
        <dbReference type="ARBA" id="ARBA00022723"/>
    </source>
</evidence>
<dbReference type="GO" id="GO:0005634">
    <property type="term" value="C:nucleus"/>
    <property type="evidence" value="ECO:0007669"/>
    <property type="project" value="TreeGrafter"/>
</dbReference>
<dbReference type="PROSITE" id="PS51435">
    <property type="entry name" value="AP_NUCLEASE_F1_4"/>
    <property type="match status" value="1"/>
</dbReference>
<feature type="binding site" evidence="8">
    <location>
        <position position="347"/>
    </location>
    <ligand>
        <name>Mg(2+)</name>
        <dbReference type="ChEBI" id="CHEBI:18420"/>
        <label>1</label>
    </ligand>
</feature>
<keyword evidence="12" id="KW-0255">Endonuclease</keyword>
<evidence type="ECO:0000259" key="11">
    <source>
        <dbReference type="PROSITE" id="PS51999"/>
    </source>
</evidence>
<keyword evidence="12" id="KW-0540">Nuclease</keyword>
<keyword evidence="12" id="KW-0456">Lyase</keyword>
<dbReference type="GO" id="GO:0008081">
    <property type="term" value="F:phosphoric diester hydrolase activity"/>
    <property type="evidence" value="ECO:0007669"/>
    <property type="project" value="TreeGrafter"/>
</dbReference>
<feature type="site" description="Transition state stabilizer" evidence="9">
    <location>
        <position position="232"/>
    </location>
</feature>
<feature type="binding site" evidence="8">
    <location>
        <position position="232"/>
    </location>
    <ligand>
        <name>Mg(2+)</name>
        <dbReference type="ChEBI" id="CHEBI:18420"/>
        <label>1</label>
    </ligand>
</feature>
<organism evidence="12 13">
    <name type="scientific">Cryptosporidium muris (strain RN66)</name>
    <dbReference type="NCBI Taxonomy" id="441375"/>
    <lineage>
        <taxon>Eukaryota</taxon>
        <taxon>Sar</taxon>
        <taxon>Alveolata</taxon>
        <taxon>Apicomplexa</taxon>
        <taxon>Conoidasida</taxon>
        <taxon>Coccidia</taxon>
        <taxon>Eucoccidiorida</taxon>
        <taxon>Eimeriorina</taxon>
        <taxon>Cryptosporidiidae</taxon>
        <taxon>Cryptosporidium</taxon>
    </lineage>
</organism>
<evidence type="ECO:0000256" key="7">
    <source>
        <dbReference type="PIRSR" id="PIRSR604808-1"/>
    </source>
</evidence>
<keyword evidence="5 8" id="KW-0460">Magnesium</keyword>
<dbReference type="EMBL" id="DS989729">
    <property type="protein sequence ID" value="EEA06505.1"/>
    <property type="molecule type" value="Genomic_DNA"/>
</dbReference>
<name>B6AE64_CRYMR</name>
<proteinExistence type="predicted"/>
<dbReference type="GO" id="GO:0016829">
    <property type="term" value="F:lyase activity"/>
    <property type="evidence" value="ECO:0007669"/>
    <property type="project" value="UniProtKB-KW"/>
</dbReference>
<feature type="binding site" evidence="8">
    <location>
        <position position="56"/>
    </location>
    <ligand>
        <name>Mg(2+)</name>
        <dbReference type="ChEBI" id="CHEBI:18420"/>
        <label>1</label>
    </ligand>
</feature>
<evidence type="ECO:0000313" key="12">
    <source>
        <dbReference type="EMBL" id="EEA06505.1"/>
    </source>
</evidence>
<dbReference type="GO" id="GO:0003906">
    <property type="term" value="F:DNA-(apurinic or apyrimidinic site) endonuclease activity"/>
    <property type="evidence" value="ECO:0007669"/>
    <property type="project" value="TreeGrafter"/>
</dbReference>
<dbReference type="OMA" id="YTVWNTL"/>
<dbReference type="GeneID" id="6995922"/>
<keyword evidence="2 10" id="KW-0863">Zinc-finger</keyword>
<dbReference type="InterPro" id="IPR036691">
    <property type="entry name" value="Endo/exonu/phosph_ase_sf"/>
</dbReference>
<evidence type="ECO:0000256" key="4">
    <source>
        <dbReference type="ARBA" id="ARBA00022833"/>
    </source>
</evidence>
<dbReference type="PANTHER" id="PTHR22748">
    <property type="entry name" value="AP ENDONUCLEASE"/>
    <property type="match status" value="1"/>
</dbReference>